<gene>
    <name evidence="1" type="ORF">NPIL_42471</name>
</gene>
<dbReference type="EMBL" id="BMAW01064378">
    <property type="protein sequence ID" value="GFT44883.1"/>
    <property type="molecule type" value="Genomic_DNA"/>
</dbReference>
<reference evidence="1" key="1">
    <citation type="submission" date="2020-08" db="EMBL/GenBank/DDBJ databases">
        <title>Multicomponent nature underlies the extraordinary mechanical properties of spider dragline silk.</title>
        <authorList>
            <person name="Kono N."/>
            <person name="Nakamura H."/>
            <person name="Mori M."/>
            <person name="Yoshida Y."/>
            <person name="Ohtoshi R."/>
            <person name="Malay A.D."/>
            <person name="Moran D.A.P."/>
            <person name="Tomita M."/>
            <person name="Numata K."/>
            <person name="Arakawa K."/>
        </authorList>
    </citation>
    <scope>NUCLEOTIDE SEQUENCE</scope>
</reference>
<evidence type="ECO:0000313" key="2">
    <source>
        <dbReference type="Proteomes" id="UP000887013"/>
    </source>
</evidence>
<protein>
    <submittedName>
        <fullName evidence="1">Uncharacterized protein</fullName>
    </submittedName>
</protein>
<accession>A0A8X6TS65</accession>
<evidence type="ECO:0000313" key="1">
    <source>
        <dbReference type="EMBL" id="GFT44883.1"/>
    </source>
</evidence>
<dbReference type="Proteomes" id="UP000887013">
    <property type="component" value="Unassembled WGS sequence"/>
</dbReference>
<sequence>MTSTKTLKQSKVSKTPSIFNDSFQTQTISRPVQFERILVLYKRFHFPIAITQITITTPEGTIKKAAADVHIEMATTSGRGVTARPGIFRPWHTCLYIIIKKNG</sequence>
<comment type="caution">
    <text evidence="1">The sequence shown here is derived from an EMBL/GenBank/DDBJ whole genome shotgun (WGS) entry which is preliminary data.</text>
</comment>
<organism evidence="1 2">
    <name type="scientific">Nephila pilipes</name>
    <name type="common">Giant wood spider</name>
    <name type="synonym">Nephila maculata</name>
    <dbReference type="NCBI Taxonomy" id="299642"/>
    <lineage>
        <taxon>Eukaryota</taxon>
        <taxon>Metazoa</taxon>
        <taxon>Ecdysozoa</taxon>
        <taxon>Arthropoda</taxon>
        <taxon>Chelicerata</taxon>
        <taxon>Arachnida</taxon>
        <taxon>Araneae</taxon>
        <taxon>Araneomorphae</taxon>
        <taxon>Entelegynae</taxon>
        <taxon>Araneoidea</taxon>
        <taxon>Nephilidae</taxon>
        <taxon>Nephila</taxon>
    </lineage>
</organism>
<dbReference type="AlphaFoldDB" id="A0A8X6TS65"/>
<proteinExistence type="predicted"/>
<name>A0A8X6TS65_NEPPI</name>
<keyword evidence="2" id="KW-1185">Reference proteome</keyword>